<dbReference type="SUPFAM" id="SSF53850">
    <property type="entry name" value="Periplasmic binding protein-like II"/>
    <property type="match status" value="1"/>
</dbReference>
<feature type="signal peptide" evidence="2">
    <location>
        <begin position="1"/>
        <end position="22"/>
    </location>
</feature>
<reference evidence="3 4" key="1">
    <citation type="submission" date="2018-08" db="EMBL/GenBank/DDBJ databases">
        <title>Genomic Encyclopedia of Type Strains, Phase III (KMG-III): the genomes of soil and plant-associated and newly described type strains.</title>
        <authorList>
            <person name="Whitman W."/>
        </authorList>
    </citation>
    <scope>NUCLEOTIDE SEQUENCE [LARGE SCALE GENOMIC DNA]</scope>
    <source>
        <strain evidence="3 4">CGMCC 1.10966</strain>
    </source>
</reference>
<dbReference type="Gene3D" id="3.40.190.10">
    <property type="entry name" value="Periplasmic binding protein-like II"/>
    <property type="match status" value="1"/>
</dbReference>
<comment type="caution">
    <text evidence="3">The sequence shown here is derived from an EMBL/GenBank/DDBJ whole genome shotgun (WGS) entry which is preliminary data.</text>
</comment>
<feature type="compositionally biased region" description="Low complexity" evidence="1">
    <location>
        <begin position="51"/>
        <end position="78"/>
    </location>
</feature>
<dbReference type="Pfam" id="PF01547">
    <property type="entry name" value="SBP_bac_1"/>
    <property type="match status" value="1"/>
</dbReference>
<sequence length="523" mass="57672">MKKQAVFLVVAIIFILSIFLTACSSGNDSSNSNNAANNVASNAANNAANDAANNAASDDSTSNNASATNAAANNGDSATTVSAEEAAHRKELKGTLNIWMRAGEGVGGKPGDPFYEYIHNEFPNVVLNVQPDKDWKDITKGLASGDLPDIFFWEGPVPGILQTLNKNQYVEPLDSYLDKDPDYKNSFIPSLLEQHKVDGVTYGIPFDPMPVAIIANLDLFDKANVPYPTNDWTIDDFMSAAHKLTNKSDPKNMTAGLARNIDVEDYPRMLNFFLQAYGVKGYKEVDGKKVSNMAEDPNAITAIEKYLEVYGNNYAATLSEDQKKAMGLDTSIWDVDWEKGVSAMFVASSWAVPYDQASKSYPFKVGVYNVPSGPGGRGTLIDEIGYSIYKGSKNKDLAWDVLKFMTSQEFRNNAYTTNPDSGDKVFPFKYDENRYSFSMTLGNDYYGYGMPPFSTKYSLNEEFQTLYDGFESASQNTNNSYVTPDLLKLTQEVNSGKKQLVDALKEYDNKVNANKVLDNPPAW</sequence>
<dbReference type="EMBL" id="QTTN01000033">
    <property type="protein sequence ID" value="REE69557.1"/>
    <property type="molecule type" value="Genomic_DNA"/>
</dbReference>
<feature type="region of interest" description="Disordered" evidence="1">
    <location>
        <begin position="51"/>
        <end position="86"/>
    </location>
</feature>
<dbReference type="PROSITE" id="PS51257">
    <property type="entry name" value="PROKAR_LIPOPROTEIN"/>
    <property type="match status" value="1"/>
</dbReference>
<dbReference type="InterPro" id="IPR006059">
    <property type="entry name" value="SBP"/>
</dbReference>
<dbReference type="Proteomes" id="UP000256304">
    <property type="component" value="Unassembled WGS sequence"/>
</dbReference>
<dbReference type="AlphaFoldDB" id="A0A3D9QVY1"/>
<dbReference type="InterPro" id="IPR050490">
    <property type="entry name" value="Bact_solute-bd_prot1"/>
</dbReference>
<proteinExistence type="predicted"/>
<evidence type="ECO:0000313" key="3">
    <source>
        <dbReference type="EMBL" id="REE69557.1"/>
    </source>
</evidence>
<evidence type="ECO:0000313" key="4">
    <source>
        <dbReference type="Proteomes" id="UP000256304"/>
    </source>
</evidence>
<dbReference type="PANTHER" id="PTHR43649">
    <property type="entry name" value="ARABINOSE-BINDING PROTEIN-RELATED"/>
    <property type="match status" value="1"/>
</dbReference>
<dbReference type="RefSeq" id="WP_116191326.1">
    <property type="nucleotide sequence ID" value="NZ_QTTN01000033.1"/>
</dbReference>
<dbReference type="PANTHER" id="PTHR43649:SF12">
    <property type="entry name" value="DIACETYLCHITOBIOSE BINDING PROTEIN DASA"/>
    <property type="match status" value="1"/>
</dbReference>
<gene>
    <name evidence="3" type="ORF">A8990_13322</name>
</gene>
<name>A0A3D9QVY1_9BACL</name>
<keyword evidence="4" id="KW-1185">Reference proteome</keyword>
<organism evidence="3 4">
    <name type="scientific">Paenibacillus taihuensis</name>
    <dbReference type="NCBI Taxonomy" id="1156355"/>
    <lineage>
        <taxon>Bacteria</taxon>
        <taxon>Bacillati</taxon>
        <taxon>Bacillota</taxon>
        <taxon>Bacilli</taxon>
        <taxon>Bacillales</taxon>
        <taxon>Paenibacillaceae</taxon>
        <taxon>Paenibacillus</taxon>
    </lineage>
</organism>
<keyword evidence="2" id="KW-0732">Signal</keyword>
<dbReference type="OrthoDB" id="9782846at2"/>
<evidence type="ECO:0000256" key="2">
    <source>
        <dbReference type="SAM" id="SignalP"/>
    </source>
</evidence>
<feature type="chain" id="PRO_5039452125" evidence="2">
    <location>
        <begin position="23"/>
        <end position="523"/>
    </location>
</feature>
<evidence type="ECO:0000256" key="1">
    <source>
        <dbReference type="SAM" id="MobiDB-lite"/>
    </source>
</evidence>
<protein>
    <submittedName>
        <fullName evidence="3">Extracellular solute-binding protein</fullName>
    </submittedName>
</protein>
<accession>A0A3D9QVY1</accession>